<organism evidence="2 3">
    <name type="scientific">Stephanodiscus triporus</name>
    <dbReference type="NCBI Taxonomy" id="2934178"/>
    <lineage>
        <taxon>Eukaryota</taxon>
        <taxon>Sar</taxon>
        <taxon>Stramenopiles</taxon>
        <taxon>Ochrophyta</taxon>
        <taxon>Bacillariophyta</taxon>
        <taxon>Coscinodiscophyceae</taxon>
        <taxon>Thalassiosirophycidae</taxon>
        <taxon>Stephanodiscales</taxon>
        <taxon>Stephanodiscaceae</taxon>
        <taxon>Stephanodiscus</taxon>
    </lineage>
</organism>
<keyword evidence="1" id="KW-0472">Membrane</keyword>
<evidence type="ECO:0000256" key="1">
    <source>
        <dbReference type="SAM" id="Phobius"/>
    </source>
</evidence>
<comment type="caution">
    <text evidence="2">The sequence shown here is derived from an EMBL/GenBank/DDBJ whole genome shotgun (WGS) entry which is preliminary data.</text>
</comment>
<proteinExistence type="predicted"/>
<evidence type="ECO:0000313" key="2">
    <source>
        <dbReference type="EMBL" id="KAL3794615.1"/>
    </source>
</evidence>
<keyword evidence="3" id="KW-1185">Reference proteome</keyword>
<gene>
    <name evidence="2" type="ORF">ACHAW5_007938</name>
</gene>
<evidence type="ECO:0000313" key="3">
    <source>
        <dbReference type="Proteomes" id="UP001530315"/>
    </source>
</evidence>
<keyword evidence="1" id="KW-0812">Transmembrane</keyword>
<reference evidence="2 3" key="1">
    <citation type="submission" date="2024-10" db="EMBL/GenBank/DDBJ databases">
        <title>Updated reference genomes for cyclostephanoid diatoms.</title>
        <authorList>
            <person name="Roberts W.R."/>
            <person name="Alverson A.J."/>
        </authorList>
    </citation>
    <scope>NUCLEOTIDE SEQUENCE [LARGE SCALE GENOMIC DNA]</scope>
    <source>
        <strain evidence="2 3">AJA276-08</strain>
    </source>
</reference>
<dbReference type="Proteomes" id="UP001530315">
    <property type="component" value="Unassembled WGS sequence"/>
</dbReference>
<dbReference type="EMBL" id="JALLAZ020000460">
    <property type="protein sequence ID" value="KAL3794615.1"/>
    <property type="molecule type" value="Genomic_DNA"/>
</dbReference>
<protein>
    <submittedName>
        <fullName evidence="2">Uncharacterized protein</fullName>
    </submittedName>
</protein>
<dbReference type="AlphaFoldDB" id="A0ABD3Q367"/>
<keyword evidence="1" id="KW-1133">Transmembrane helix</keyword>
<feature type="transmembrane region" description="Helical" evidence="1">
    <location>
        <begin position="35"/>
        <end position="55"/>
    </location>
</feature>
<sequence>MIIVEQSHAVAIIPSDCDAEASDKTPEINRRRWRFMFNTCNAPLVGAALFVYMFLSKAILRGTIIAEADVGTSYVIPQGYLRANNETQGLATSTPTRRLTDSPETSGEISIYPEDANTFSSRFWRSLDLSGDIKCGKYKCLFRQMIDHNGRGNVAGDDNIAFLVGSNCRRYQFETEMELSWKMAQYLQSTHQIKHLFLEAPRRVMRLPPAVDEIFNTKRLFKKSRRLCKTDASYIKWNFTIVQKVRLVSAPMFTIKKNTWTQFEDFVDEEIADKQLFFNTFAEDIGPALSTIETVPLLVHDFQILVDGKGDIFHFDLDRSFHAGLGGQLNDGRSYSSPGDFHKTFAQDFDESIEILNFLAVLSANQTQKKKIRSGLNERQSGESLLMGNIRKFSTLLCKAVGIVREMTGRDEVTRDAALMMVHLVETALLFDRLQHDDMPDESEDQMRNCSL</sequence>
<accession>A0ABD3Q367</accession>
<name>A0ABD3Q367_9STRA</name>